<protein>
    <recommendedName>
        <fullName evidence="3 10">Alkylglycerone-phosphate synthase</fullName>
        <shortName evidence="10">Alkyl-DHAP synthase</shortName>
        <ecNumber evidence="3 10">2.5.1.26</ecNumber>
    </recommendedName>
</protein>
<evidence type="ECO:0000256" key="5">
    <source>
        <dbReference type="ARBA" id="ARBA00022827"/>
    </source>
</evidence>
<keyword evidence="10" id="KW-0443">Lipid metabolism</keyword>
<proteinExistence type="inferred from homology"/>
<comment type="similarity">
    <text evidence="2 10">Belongs to the FAD-binding oxidoreductase/transferase type 4 family.</text>
</comment>
<keyword evidence="5 8" id="KW-0274">FAD</keyword>
<keyword evidence="10" id="KW-0808">Transferase</keyword>
<comment type="caution">
    <text evidence="13">The sequence shown here is derived from an EMBL/GenBank/DDBJ whole genome shotgun (WGS) entry which is preliminary data.</text>
</comment>
<dbReference type="InterPro" id="IPR016167">
    <property type="entry name" value="FAD-bd_PCMH_sub1"/>
</dbReference>
<evidence type="ECO:0000313" key="14">
    <source>
        <dbReference type="Proteomes" id="UP001150941"/>
    </source>
</evidence>
<comment type="cofactor">
    <cofactor evidence="8 10">
        <name>FAD</name>
        <dbReference type="ChEBI" id="CHEBI:57692"/>
    </cofactor>
</comment>
<evidence type="ECO:0000256" key="9">
    <source>
        <dbReference type="PIRSR" id="PIRSR625650-4"/>
    </source>
</evidence>
<dbReference type="Proteomes" id="UP001150941">
    <property type="component" value="Unassembled WGS sequence"/>
</dbReference>
<feature type="binding site" evidence="8">
    <location>
        <begin position="314"/>
        <end position="320"/>
    </location>
    <ligand>
        <name>FAD</name>
        <dbReference type="ChEBI" id="CHEBI:57692"/>
    </ligand>
</feature>
<evidence type="ECO:0000259" key="12">
    <source>
        <dbReference type="PROSITE" id="PS51387"/>
    </source>
</evidence>
<keyword evidence="10" id="KW-0576">Peroxisome</keyword>
<evidence type="ECO:0000256" key="11">
    <source>
        <dbReference type="SAM" id="MobiDB-lite"/>
    </source>
</evidence>
<feature type="domain" description="FAD-binding PCMH-type" evidence="12">
    <location>
        <begin position="147"/>
        <end position="330"/>
    </location>
</feature>
<organism evidence="13 14">
    <name type="scientific">Penicillium chermesinum</name>
    <dbReference type="NCBI Taxonomy" id="63820"/>
    <lineage>
        <taxon>Eukaryota</taxon>
        <taxon>Fungi</taxon>
        <taxon>Dikarya</taxon>
        <taxon>Ascomycota</taxon>
        <taxon>Pezizomycotina</taxon>
        <taxon>Eurotiomycetes</taxon>
        <taxon>Eurotiomycetidae</taxon>
        <taxon>Eurotiales</taxon>
        <taxon>Aspergillaceae</taxon>
        <taxon>Penicillium</taxon>
    </lineage>
</organism>
<dbReference type="Gene3D" id="3.30.43.10">
    <property type="entry name" value="Uridine Diphospho-n-acetylenolpyruvylglucosamine Reductase, domain 2"/>
    <property type="match status" value="1"/>
</dbReference>
<name>A0A9W9NPE7_9EURO</name>
<dbReference type="GO" id="GO:0008609">
    <property type="term" value="F:alkylglycerone-phosphate synthase activity"/>
    <property type="evidence" value="ECO:0007669"/>
    <property type="project" value="UniProtKB-EC"/>
</dbReference>
<dbReference type="GO" id="GO:0071949">
    <property type="term" value="F:FAD binding"/>
    <property type="evidence" value="ECO:0007669"/>
    <property type="project" value="InterPro"/>
</dbReference>
<dbReference type="InterPro" id="IPR016164">
    <property type="entry name" value="FAD-linked_Oxase-like_C"/>
</dbReference>
<dbReference type="GeneID" id="83204852"/>
<dbReference type="Pfam" id="PF02913">
    <property type="entry name" value="FAD-oxidase_C"/>
    <property type="match status" value="1"/>
</dbReference>
<feature type="region of interest" description="Disordered" evidence="11">
    <location>
        <begin position="13"/>
        <end position="37"/>
    </location>
</feature>
<feature type="binding site" evidence="7">
    <location>
        <position position="460"/>
    </location>
    <ligand>
        <name>substrate</name>
    </ligand>
</feature>
<dbReference type="InterPro" id="IPR036318">
    <property type="entry name" value="FAD-bd_PCMH-like_sf"/>
</dbReference>
<dbReference type="Gene3D" id="3.30.70.3450">
    <property type="match status" value="1"/>
</dbReference>
<feature type="binding site" evidence="8">
    <location>
        <begin position="261"/>
        <end position="264"/>
    </location>
    <ligand>
        <name>FAD</name>
        <dbReference type="ChEBI" id="CHEBI:57692"/>
    </ligand>
</feature>
<dbReference type="GO" id="GO:0005777">
    <property type="term" value="C:peroxisome"/>
    <property type="evidence" value="ECO:0007669"/>
    <property type="project" value="UniProtKB-SubCell"/>
</dbReference>
<dbReference type="InterPro" id="IPR016169">
    <property type="entry name" value="FAD-bd_PCMH_sub2"/>
</dbReference>
<dbReference type="PROSITE" id="PS51387">
    <property type="entry name" value="FAD_PCMH"/>
    <property type="match status" value="1"/>
</dbReference>
<evidence type="ECO:0000256" key="4">
    <source>
        <dbReference type="ARBA" id="ARBA00022630"/>
    </source>
</evidence>
<comment type="catalytic activity">
    <reaction evidence="10">
        <text>a long chain fatty alcohol + a 1-acylglycerone 3-phosphate = a 1-O-alkylglycerone 3-phosphate + a long-chain fatty acid + H(+)</text>
        <dbReference type="Rhea" id="RHEA:36171"/>
        <dbReference type="ChEBI" id="CHEBI:15378"/>
        <dbReference type="ChEBI" id="CHEBI:17135"/>
        <dbReference type="ChEBI" id="CHEBI:57534"/>
        <dbReference type="ChEBI" id="CHEBI:57560"/>
        <dbReference type="ChEBI" id="CHEBI:73315"/>
        <dbReference type="EC" id="2.5.1.26"/>
    </reaction>
</comment>
<reference evidence="13" key="2">
    <citation type="journal article" date="2023" name="IMA Fungus">
        <title>Comparative genomic study of the Penicillium genus elucidates a diverse pangenome and 15 lateral gene transfer events.</title>
        <authorList>
            <person name="Petersen C."/>
            <person name="Sorensen T."/>
            <person name="Nielsen M.R."/>
            <person name="Sondergaard T.E."/>
            <person name="Sorensen J.L."/>
            <person name="Fitzpatrick D.A."/>
            <person name="Frisvad J.C."/>
            <person name="Nielsen K.L."/>
        </authorList>
    </citation>
    <scope>NUCLEOTIDE SEQUENCE</scope>
    <source>
        <strain evidence="13">IBT 19713</strain>
    </source>
</reference>
<dbReference type="GO" id="GO:0008610">
    <property type="term" value="P:lipid biosynthetic process"/>
    <property type="evidence" value="ECO:0007669"/>
    <property type="project" value="InterPro"/>
</dbReference>
<feature type="active site" description="Proton donor/acceptor" evidence="6">
    <location>
        <position position="523"/>
    </location>
</feature>
<dbReference type="AlphaFoldDB" id="A0A9W9NPE7"/>
<dbReference type="InterPro" id="IPR006094">
    <property type="entry name" value="Oxid_FAD_bind_N"/>
</dbReference>
<comment type="subcellular location">
    <subcellularLocation>
        <location evidence="10">Peroxisome</location>
    </subcellularLocation>
</comment>
<dbReference type="Gene3D" id="3.30.300.330">
    <property type="match status" value="1"/>
</dbReference>
<dbReference type="PANTHER" id="PTHR46568">
    <property type="entry name" value="ALKYLDIHYDROXYACETONEPHOSPHATE SYNTHASE, PEROXISOMAL"/>
    <property type="match status" value="1"/>
</dbReference>
<sequence>MASINILACPRLQPSQRTKSQQSNLARKEKSNPSIWELPHTRYHINKNGIVETTESPDRPRGQELPLLLPWAASVLGFDLRLRTPLISSHSPPIPPPILNDAFLEAAEDIFHSSQMVYDAQQRFRHGHGNTRKEVYNVRVGKSGAGVGRIPDMVIFPERVEQVKKLVDAAARSGTCLIPYGGGTNASQALKCSEAEPRMIISVDMSRMNRIRWVDRENRVACIEAGATGYHIEMSLGRIGLCLGHQAEDMEFSTLGGWIATRASGGKQNRYGDIEDITLDVEAVTPMGILSFAPHIDPRHSAGLDPKSFMFGSEGELCLITAAIVKVRPFPAKKCYDSFIFPTFDKGMKFINQVSKETLQPAGIRLVDNMQVQLSEALKPVPGRASRLKRKAKLRYLETIKGFQFDKIAACVMTFEGRIIDVRRQRRNIRQIAKKFNGFETGPENGRRGYEMTSAISYIRDCLMAYSVISDAIEATCAWDKASVLSERVKARVLREHHRRRLPGKPLIVCRISQVYQNGVSLYFSMTLFLAGVEDPVSVYTEFEEAAREEIFSCGGSLSPRNGLGKLRKGSTLSRFRILRQPSMRV</sequence>
<gene>
    <name evidence="13" type="ORF">N7468_008253</name>
</gene>
<evidence type="ECO:0000256" key="7">
    <source>
        <dbReference type="PIRSR" id="PIRSR625650-2"/>
    </source>
</evidence>
<keyword evidence="4 10" id="KW-0285">Flavoprotein</keyword>
<evidence type="ECO:0000256" key="6">
    <source>
        <dbReference type="PIRSR" id="PIRSR625650-1"/>
    </source>
</evidence>
<reference evidence="13" key="1">
    <citation type="submission" date="2022-11" db="EMBL/GenBank/DDBJ databases">
        <authorList>
            <person name="Petersen C."/>
        </authorList>
    </citation>
    <scope>NUCLEOTIDE SEQUENCE</scope>
    <source>
        <strain evidence="13">IBT 19713</strain>
    </source>
</reference>
<comment type="pathway">
    <text evidence="1 10">Glycerolipid metabolism; ether lipid biosynthesis.</text>
</comment>
<accession>A0A9W9NPE7</accession>
<dbReference type="OrthoDB" id="4526154at2759"/>
<dbReference type="RefSeq" id="XP_058327894.1">
    <property type="nucleotide sequence ID" value="XM_058477549.1"/>
</dbReference>
<dbReference type="PANTHER" id="PTHR46568:SF1">
    <property type="entry name" value="ALKYLDIHYDROXYACETONEPHOSPHATE SYNTHASE, PEROXISOMAL"/>
    <property type="match status" value="1"/>
</dbReference>
<dbReference type="EMBL" id="JAPQKS010000006">
    <property type="protein sequence ID" value="KAJ5223711.1"/>
    <property type="molecule type" value="Genomic_DNA"/>
</dbReference>
<comment type="subunit">
    <text evidence="10">Homodimer.</text>
</comment>
<comment type="function">
    <text evidence="10">Catalyzes the exchange of an acyl for a long-chain alkyl group and the formation of the ether bond in the biosynthesis of ether phospholipids.</text>
</comment>
<dbReference type="InterPro" id="IPR025650">
    <property type="entry name" value="Alkyl-DHAP_Synthase"/>
</dbReference>
<evidence type="ECO:0000313" key="13">
    <source>
        <dbReference type="EMBL" id="KAJ5223711.1"/>
    </source>
</evidence>
<evidence type="ECO:0000256" key="1">
    <source>
        <dbReference type="ARBA" id="ARBA00004670"/>
    </source>
</evidence>
<keyword evidence="14" id="KW-1185">Reference proteome</keyword>
<dbReference type="Pfam" id="PF01565">
    <property type="entry name" value="FAD_binding_4"/>
    <property type="match status" value="1"/>
</dbReference>
<dbReference type="SUPFAM" id="SSF55103">
    <property type="entry name" value="FAD-linked oxidases, C-terminal domain"/>
    <property type="match status" value="1"/>
</dbReference>
<dbReference type="EC" id="2.5.1.26" evidence="3 10"/>
<evidence type="ECO:0000256" key="2">
    <source>
        <dbReference type="ARBA" id="ARBA00008000"/>
    </source>
</evidence>
<keyword evidence="10" id="KW-0444">Lipid biosynthesis</keyword>
<dbReference type="InterPro" id="IPR016166">
    <property type="entry name" value="FAD-bd_PCMH"/>
</dbReference>
<evidence type="ECO:0000256" key="3">
    <source>
        <dbReference type="ARBA" id="ARBA00012385"/>
    </source>
</evidence>
<dbReference type="Gene3D" id="3.30.465.10">
    <property type="match status" value="1"/>
</dbReference>
<dbReference type="SUPFAM" id="SSF56176">
    <property type="entry name" value="FAD-binding/transporter-associated domain-like"/>
    <property type="match status" value="1"/>
</dbReference>
<dbReference type="InterPro" id="IPR004113">
    <property type="entry name" value="FAD-bd_oxidored_4_C"/>
</dbReference>
<feature type="compositionally biased region" description="Polar residues" evidence="11">
    <location>
        <begin position="13"/>
        <end position="25"/>
    </location>
</feature>
<feature type="site" description="Important for enzyme activity" evidence="9">
    <location>
        <position position="365"/>
    </location>
</feature>
<evidence type="ECO:0000256" key="8">
    <source>
        <dbReference type="PIRSR" id="PIRSR625650-3"/>
    </source>
</evidence>
<evidence type="ECO:0000256" key="10">
    <source>
        <dbReference type="RuleBase" id="RU363113"/>
    </source>
</evidence>